<accession>A0AAW2FR16</accession>
<name>A0AAW2FR16_9HYME</name>
<keyword evidence="2" id="KW-1185">Reference proteome</keyword>
<evidence type="ECO:0000313" key="2">
    <source>
        <dbReference type="Proteomes" id="UP001430953"/>
    </source>
</evidence>
<dbReference type="AlphaFoldDB" id="A0AAW2FR16"/>
<dbReference type="EMBL" id="JADYXP020000009">
    <property type="protein sequence ID" value="KAL0117221.1"/>
    <property type="molecule type" value="Genomic_DNA"/>
</dbReference>
<dbReference type="Proteomes" id="UP001430953">
    <property type="component" value="Unassembled WGS sequence"/>
</dbReference>
<gene>
    <name evidence="1" type="ORF">PUN28_010219</name>
</gene>
<protein>
    <submittedName>
        <fullName evidence="1">Uncharacterized protein</fullName>
    </submittedName>
</protein>
<proteinExistence type="predicted"/>
<sequence>MASRGILSSLPSLLFLIVVPSFSVSALAYFALNLFHVTLHFHPTASDPPKEKLKFNIKLCATTPTTVAKRYKLVSK</sequence>
<organism evidence="1 2">
    <name type="scientific">Cardiocondyla obscurior</name>
    <dbReference type="NCBI Taxonomy" id="286306"/>
    <lineage>
        <taxon>Eukaryota</taxon>
        <taxon>Metazoa</taxon>
        <taxon>Ecdysozoa</taxon>
        <taxon>Arthropoda</taxon>
        <taxon>Hexapoda</taxon>
        <taxon>Insecta</taxon>
        <taxon>Pterygota</taxon>
        <taxon>Neoptera</taxon>
        <taxon>Endopterygota</taxon>
        <taxon>Hymenoptera</taxon>
        <taxon>Apocrita</taxon>
        <taxon>Aculeata</taxon>
        <taxon>Formicoidea</taxon>
        <taxon>Formicidae</taxon>
        <taxon>Myrmicinae</taxon>
        <taxon>Cardiocondyla</taxon>
    </lineage>
</organism>
<evidence type="ECO:0000313" key="1">
    <source>
        <dbReference type="EMBL" id="KAL0117221.1"/>
    </source>
</evidence>
<reference evidence="1 2" key="1">
    <citation type="submission" date="2023-03" db="EMBL/GenBank/DDBJ databases">
        <title>High recombination rates correlate with genetic variation in Cardiocondyla obscurior ants.</title>
        <authorList>
            <person name="Errbii M."/>
        </authorList>
    </citation>
    <scope>NUCLEOTIDE SEQUENCE [LARGE SCALE GENOMIC DNA]</scope>
    <source>
        <strain evidence="1">Alpha-2009</strain>
        <tissue evidence="1">Whole body</tissue>
    </source>
</reference>
<comment type="caution">
    <text evidence="1">The sequence shown here is derived from an EMBL/GenBank/DDBJ whole genome shotgun (WGS) entry which is preliminary data.</text>
</comment>